<dbReference type="EMBL" id="BGZK01001509">
    <property type="protein sequence ID" value="GBP81397.1"/>
    <property type="molecule type" value="Genomic_DNA"/>
</dbReference>
<reference evidence="2 3" key="1">
    <citation type="journal article" date="2019" name="Commun. Biol.">
        <title>The bagworm genome reveals a unique fibroin gene that provides high tensile strength.</title>
        <authorList>
            <person name="Kono N."/>
            <person name="Nakamura H."/>
            <person name="Ohtoshi R."/>
            <person name="Tomita M."/>
            <person name="Numata K."/>
            <person name="Arakawa K."/>
        </authorList>
    </citation>
    <scope>NUCLEOTIDE SEQUENCE [LARGE SCALE GENOMIC DNA]</scope>
</reference>
<proteinExistence type="predicted"/>
<dbReference type="AlphaFoldDB" id="A0A4C1Z433"/>
<comment type="caution">
    <text evidence="2">The sequence shown here is derived from an EMBL/GenBank/DDBJ whole genome shotgun (WGS) entry which is preliminary data.</text>
</comment>
<feature type="region of interest" description="Disordered" evidence="1">
    <location>
        <begin position="1"/>
        <end position="21"/>
    </location>
</feature>
<name>A0A4C1Z433_EUMVA</name>
<dbReference type="Proteomes" id="UP000299102">
    <property type="component" value="Unassembled WGS sequence"/>
</dbReference>
<evidence type="ECO:0000313" key="3">
    <source>
        <dbReference type="Proteomes" id="UP000299102"/>
    </source>
</evidence>
<sequence>MKLTENIQREHSVMHPPPLTDDLSGVVSEGRPQRIIDLLPHWLDNWRVVVNVKKTTTILSGLQRTMPPQLRSKDKRWSGNAVSSVTIQTAAPSQARPIQGLHPIPAKLCQTDAVRAVFHSSTSQNPMTVPVEHRSVTIKKRAMQYIRNDMIACDFRVESVEEFIQRITRRIFDLVDRGPYLFLQNIAPQLKWSPSE</sequence>
<gene>
    <name evidence="2" type="ORF">EVAR_52659_1</name>
</gene>
<protein>
    <submittedName>
        <fullName evidence="2">Uncharacterized protein</fullName>
    </submittedName>
</protein>
<keyword evidence="3" id="KW-1185">Reference proteome</keyword>
<evidence type="ECO:0000256" key="1">
    <source>
        <dbReference type="SAM" id="MobiDB-lite"/>
    </source>
</evidence>
<organism evidence="2 3">
    <name type="scientific">Eumeta variegata</name>
    <name type="common">Bagworm moth</name>
    <name type="synonym">Eumeta japonica</name>
    <dbReference type="NCBI Taxonomy" id="151549"/>
    <lineage>
        <taxon>Eukaryota</taxon>
        <taxon>Metazoa</taxon>
        <taxon>Ecdysozoa</taxon>
        <taxon>Arthropoda</taxon>
        <taxon>Hexapoda</taxon>
        <taxon>Insecta</taxon>
        <taxon>Pterygota</taxon>
        <taxon>Neoptera</taxon>
        <taxon>Endopterygota</taxon>
        <taxon>Lepidoptera</taxon>
        <taxon>Glossata</taxon>
        <taxon>Ditrysia</taxon>
        <taxon>Tineoidea</taxon>
        <taxon>Psychidae</taxon>
        <taxon>Oiketicinae</taxon>
        <taxon>Eumeta</taxon>
    </lineage>
</organism>
<dbReference type="OrthoDB" id="412981at2759"/>
<accession>A0A4C1Z433</accession>
<evidence type="ECO:0000313" key="2">
    <source>
        <dbReference type="EMBL" id="GBP81397.1"/>
    </source>
</evidence>